<keyword evidence="2 4" id="KW-0819">tRNA processing</keyword>
<evidence type="ECO:0000256" key="6">
    <source>
        <dbReference type="PIRSR" id="PIRSR001430-2"/>
    </source>
</evidence>
<dbReference type="Gene3D" id="3.30.70.660">
    <property type="entry name" value="Pseudouridine synthase I, catalytic domain, C-terminal subdomain"/>
    <property type="match status" value="1"/>
</dbReference>
<organism evidence="9 10">
    <name type="scientific">Brevibacterium senegalense</name>
    <dbReference type="NCBI Taxonomy" id="1033736"/>
    <lineage>
        <taxon>Bacteria</taxon>
        <taxon>Bacillati</taxon>
        <taxon>Actinomycetota</taxon>
        <taxon>Actinomycetes</taxon>
        <taxon>Micrococcales</taxon>
        <taxon>Brevibacteriaceae</taxon>
        <taxon>Brevibacterium</taxon>
    </lineage>
</organism>
<evidence type="ECO:0000256" key="7">
    <source>
        <dbReference type="RuleBase" id="RU003792"/>
    </source>
</evidence>
<keyword evidence="3 4" id="KW-0413">Isomerase</keyword>
<dbReference type="CDD" id="cd02570">
    <property type="entry name" value="PseudoU_synth_EcTruA"/>
    <property type="match status" value="1"/>
</dbReference>
<dbReference type="AlphaFoldDB" id="A0A921SN06"/>
<comment type="subunit">
    <text evidence="4">Homodimer.</text>
</comment>
<dbReference type="PIRSF" id="PIRSF001430">
    <property type="entry name" value="tRNA_psdUrid_synth"/>
    <property type="match status" value="1"/>
</dbReference>
<evidence type="ECO:0000259" key="8">
    <source>
        <dbReference type="Pfam" id="PF01416"/>
    </source>
</evidence>
<sequence>MHEAVEPAADSTAPSTVRFRIDLGYDGTDFHGWAVQPALRTVQGVVEEGLALICGAPVRTVVAGRTDAGVHARRQVVHCDLPADLLPRLAGRGARTREPADGLVSRLRGVLGHRDAPDIVIHAVQQVPQAFDARFAAVWRRYSYRIADERSLRDPLSVRQTASMRGALDVDAMQRAAQEVVGLHDFLPFCKPRPESTTIRTLLDLQVEREGDGVIRFDLRADAFCHHMVRALVGGLVRVGSGAWSVTEPAVLLARAGQGAIREELPPLHLMPAHGLVLEEVGYPEGERAWAQQAATARNRRRVEELGGSARPTI</sequence>
<dbReference type="InterPro" id="IPR020097">
    <property type="entry name" value="PsdUridine_synth_TruA_a/b_dom"/>
</dbReference>
<feature type="domain" description="Pseudouridine synthase I TruA alpha/beta" evidence="8">
    <location>
        <begin position="176"/>
        <end position="284"/>
    </location>
</feature>
<comment type="caution">
    <text evidence="9">The sequence shown here is derived from an EMBL/GenBank/DDBJ whole genome shotgun (WGS) entry which is preliminary data.</text>
</comment>
<name>A0A921SN06_9MICO</name>
<dbReference type="GO" id="GO:0003723">
    <property type="term" value="F:RNA binding"/>
    <property type="evidence" value="ECO:0007669"/>
    <property type="project" value="InterPro"/>
</dbReference>
<evidence type="ECO:0000256" key="4">
    <source>
        <dbReference type="HAMAP-Rule" id="MF_00171"/>
    </source>
</evidence>
<dbReference type="HAMAP" id="MF_00171">
    <property type="entry name" value="TruA"/>
    <property type="match status" value="1"/>
</dbReference>
<dbReference type="Proteomes" id="UP000784435">
    <property type="component" value="Unassembled WGS sequence"/>
</dbReference>
<comment type="similarity">
    <text evidence="1 4 7">Belongs to the tRNA pseudouridine synthase TruA family.</text>
</comment>
<gene>
    <name evidence="4 9" type="primary">truA</name>
    <name evidence="9" type="ORF">K8V08_02855</name>
</gene>
<dbReference type="EC" id="5.4.99.12" evidence="4"/>
<reference evidence="9" key="1">
    <citation type="journal article" date="2021" name="PeerJ">
        <title>Extensive microbial diversity within the chicken gut microbiome revealed by metagenomics and culture.</title>
        <authorList>
            <person name="Gilroy R."/>
            <person name="Ravi A."/>
            <person name="Getino M."/>
            <person name="Pursley I."/>
            <person name="Horton D.L."/>
            <person name="Alikhan N.F."/>
            <person name="Baker D."/>
            <person name="Gharbi K."/>
            <person name="Hall N."/>
            <person name="Watson M."/>
            <person name="Adriaenssens E.M."/>
            <person name="Foster-Nyarko E."/>
            <person name="Jarju S."/>
            <person name="Secka A."/>
            <person name="Antonio M."/>
            <person name="Oren A."/>
            <person name="Chaudhuri R.R."/>
            <person name="La Ragione R."/>
            <person name="Hildebrand F."/>
            <person name="Pallen M.J."/>
        </authorList>
    </citation>
    <scope>NUCLEOTIDE SEQUENCE</scope>
    <source>
        <strain evidence="9">ChiGjej5B5-7349</strain>
    </source>
</reference>
<accession>A0A921SN06</accession>
<dbReference type="Gene3D" id="3.30.70.580">
    <property type="entry name" value="Pseudouridine synthase I, catalytic domain, N-terminal subdomain"/>
    <property type="match status" value="1"/>
</dbReference>
<dbReference type="NCBIfam" id="TIGR00071">
    <property type="entry name" value="hisT_truA"/>
    <property type="match status" value="1"/>
</dbReference>
<comment type="catalytic activity">
    <reaction evidence="4 7">
        <text>uridine(38/39/40) in tRNA = pseudouridine(38/39/40) in tRNA</text>
        <dbReference type="Rhea" id="RHEA:22376"/>
        <dbReference type="Rhea" id="RHEA-COMP:10085"/>
        <dbReference type="Rhea" id="RHEA-COMP:10087"/>
        <dbReference type="ChEBI" id="CHEBI:65314"/>
        <dbReference type="ChEBI" id="CHEBI:65315"/>
        <dbReference type="EC" id="5.4.99.12"/>
    </reaction>
</comment>
<dbReference type="PANTHER" id="PTHR11142">
    <property type="entry name" value="PSEUDOURIDYLATE SYNTHASE"/>
    <property type="match status" value="1"/>
</dbReference>
<protein>
    <recommendedName>
        <fullName evidence="4">tRNA pseudouridine synthase A</fullName>
        <ecNumber evidence="4">5.4.99.12</ecNumber>
    </recommendedName>
    <alternativeName>
        <fullName evidence="4">tRNA pseudouridine(38-40) synthase</fullName>
    </alternativeName>
    <alternativeName>
        <fullName evidence="4">tRNA pseudouridylate synthase I</fullName>
    </alternativeName>
    <alternativeName>
        <fullName evidence="4">tRNA-uridine isomerase I</fullName>
    </alternativeName>
</protein>
<dbReference type="SUPFAM" id="SSF55120">
    <property type="entry name" value="Pseudouridine synthase"/>
    <property type="match status" value="1"/>
</dbReference>
<evidence type="ECO:0000313" key="9">
    <source>
        <dbReference type="EMBL" id="HJG79334.1"/>
    </source>
</evidence>
<evidence type="ECO:0000256" key="3">
    <source>
        <dbReference type="ARBA" id="ARBA00023235"/>
    </source>
</evidence>
<reference evidence="9" key="2">
    <citation type="submission" date="2021-09" db="EMBL/GenBank/DDBJ databases">
        <authorList>
            <person name="Gilroy R."/>
        </authorList>
    </citation>
    <scope>NUCLEOTIDE SEQUENCE</scope>
    <source>
        <strain evidence="9">ChiGjej5B5-7349</strain>
    </source>
</reference>
<evidence type="ECO:0000313" key="10">
    <source>
        <dbReference type="Proteomes" id="UP000784435"/>
    </source>
</evidence>
<dbReference type="InterPro" id="IPR001406">
    <property type="entry name" value="PsdUridine_synth_TruA"/>
</dbReference>
<dbReference type="EMBL" id="DYUK01000065">
    <property type="protein sequence ID" value="HJG79334.1"/>
    <property type="molecule type" value="Genomic_DNA"/>
</dbReference>
<dbReference type="GO" id="GO:0160147">
    <property type="term" value="F:tRNA pseudouridine(38-40) synthase activity"/>
    <property type="evidence" value="ECO:0007669"/>
    <property type="project" value="UniProtKB-EC"/>
</dbReference>
<feature type="binding site" evidence="4 6">
    <location>
        <position position="142"/>
    </location>
    <ligand>
        <name>substrate</name>
    </ligand>
</feature>
<evidence type="ECO:0000256" key="5">
    <source>
        <dbReference type="PIRSR" id="PIRSR001430-1"/>
    </source>
</evidence>
<evidence type="ECO:0000256" key="2">
    <source>
        <dbReference type="ARBA" id="ARBA00022694"/>
    </source>
</evidence>
<comment type="function">
    <text evidence="4">Formation of pseudouridine at positions 38, 39 and 40 in the anticodon stem and loop of transfer RNAs.</text>
</comment>
<proteinExistence type="inferred from homology"/>
<dbReference type="InterPro" id="IPR020095">
    <property type="entry name" value="PsdUridine_synth_TruA_C"/>
</dbReference>
<dbReference type="InterPro" id="IPR020094">
    <property type="entry name" value="TruA/RsuA/RluB/E/F_N"/>
</dbReference>
<dbReference type="PANTHER" id="PTHR11142:SF0">
    <property type="entry name" value="TRNA PSEUDOURIDINE SYNTHASE-LIKE 1"/>
    <property type="match status" value="1"/>
</dbReference>
<comment type="caution">
    <text evidence="4">Lacks conserved residue(s) required for the propagation of feature annotation.</text>
</comment>
<feature type="active site" description="Nucleophile" evidence="4 5">
    <location>
        <position position="67"/>
    </location>
</feature>
<dbReference type="GO" id="GO:0031119">
    <property type="term" value="P:tRNA pseudouridine synthesis"/>
    <property type="evidence" value="ECO:0007669"/>
    <property type="project" value="UniProtKB-UniRule"/>
</dbReference>
<dbReference type="InterPro" id="IPR020103">
    <property type="entry name" value="PsdUridine_synth_cat_dom_sf"/>
</dbReference>
<evidence type="ECO:0000256" key="1">
    <source>
        <dbReference type="ARBA" id="ARBA00009375"/>
    </source>
</evidence>
<dbReference type="Pfam" id="PF01416">
    <property type="entry name" value="PseudoU_synth_1"/>
    <property type="match status" value="1"/>
</dbReference>